<feature type="compositionally biased region" description="Basic and acidic residues" evidence="1">
    <location>
        <begin position="36"/>
        <end position="47"/>
    </location>
</feature>
<organism evidence="2 3">
    <name type="scientific">Ferrimonas lipolytica</name>
    <dbReference type="NCBI Taxonomy" id="2724191"/>
    <lineage>
        <taxon>Bacteria</taxon>
        <taxon>Pseudomonadati</taxon>
        <taxon>Pseudomonadota</taxon>
        <taxon>Gammaproteobacteria</taxon>
        <taxon>Alteromonadales</taxon>
        <taxon>Ferrimonadaceae</taxon>
        <taxon>Ferrimonas</taxon>
    </lineage>
</organism>
<evidence type="ECO:0000313" key="3">
    <source>
        <dbReference type="Proteomes" id="UP000501602"/>
    </source>
</evidence>
<keyword evidence="3" id="KW-1185">Reference proteome</keyword>
<sequence length="82" mass="9070">MAQFSTSAKVNHDCPYRTIAPTTFTCPDVGALMSDRNQDRNLDRNSSPEHNLNGTVLNLSEGQSRLHPPQSPLPQQHSPDQT</sequence>
<feature type="compositionally biased region" description="Low complexity" evidence="1">
    <location>
        <begin position="73"/>
        <end position="82"/>
    </location>
</feature>
<gene>
    <name evidence="2" type="ORF">HER31_12530</name>
</gene>
<feature type="region of interest" description="Disordered" evidence="1">
    <location>
        <begin position="19"/>
        <end position="82"/>
    </location>
</feature>
<name>A0A6H1UHF2_9GAMM</name>
<dbReference type="AlphaFoldDB" id="A0A6H1UHF2"/>
<feature type="compositionally biased region" description="Polar residues" evidence="1">
    <location>
        <begin position="48"/>
        <end position="63"/>
    </location>
</feature>
<evidence type="ECO:0000313" key="2">
    <source>
        <dbReference type="EMBL" id="QIZ77646.1"/>
    </source>
</evidence>
<proteinExistence type="predicted"/>
<dbReference type="RefSeq" id="WP_168660905.1">
    <property type="nucleotide sequence ID" value="NZ_CP051180.1"/>
</dbReference>
<accession>A0A6H1UHF2</accession>
<dbReference type="EMBL" id="CP051180">
    <property type="protein sequence ID" value="QIZ77646.1"/>
    <property type="molecule type" value="Genomic_DNA"/>
</dbReference>
<reference evidence="2 3" key="1">
    <citation type="submission" date="2020-04" db="EMBL/GenBank/DDBJ databases">
        <title>Ferrimonas sp. S7 isolated from sea water.</title>
        <authorList>
            <person name="Bae S.S."/>
            <person name="Baek K."/>
        </authorList>
    </citation>
    <scope>NUCLEOTIDE SEQUENCE [LARGE SCALE GENOMIC DNA]</scope>
    <source>
        <strain evidence="2 3">S7</strain>
    </source>
</reference>
<dbReference type="KEGG" id="fes:HER31_12530"/>
<evidence type="ECO:0000256" key="1">
    <source>
        <dbReference type="SAM" id="MobiDB-lite"/>
    </source>
</evidence>
<dbReference type="Proteomes" id="UP000501602">
    <property type="component" value="Chromosome"/>
</dbReference>
<protein>
    <submittedName>
        <fullName evidence="2">Uncharacterized protein</fullName>
    </submittedName>
</protein>